<dbReference type="Proteomes" id="UP000186168">
    <property type="component" value="Unassembled WGS sequence"/>
</dbReference>
<dbReference type="AlphaFoldDB" id="A0A1R1SPZ0"/>
<gene>
    <name evidence="1" type="ORF">SPAR_06915</name>
</gene>
<protein>
    <submittedName>
        <fullName evidence="1">Uncharacterized protein</fullName>
    </submittedName>
</protein>
<evidence type="ECO:0000313" key="2">
    <source>
        <dbReference type="Proteomes" id="UP000186168"/>
    </source>
</evidence>
<dbReference type="EMBL" id="ASQP01000099">
    <property type="protein sequence ID" value="OMI40287.1"/>
    <property type="molecule type" value="Genomic_DNA"/>
</dbReference>
<comment type="caution">
    <text evidence="1">The sequence shown here is derived from an EMBL/GenBank/DDBJ whole genome shotgun (WGS) entry which is preliminary data.</text>
</comment>
<accession>A0A1R1SPZ0</accession>
<proteinExistence type="predicted"/>
<evidence type="ECO:0000313" key="1">
    <source>
        <dbReference type="EMBL" id="OMI40287.1"/>
    </source>
</evidence>
<dbReference type="GeneID" id="96745094"/>
<reference evidence="1 2" key="1">
    <citation type="submission" date="2013-05" db="EMBL/GenBank/DDBJ databases">
        <title>Genome sequence of Streptomyces sparsogenes DSM 40356.</title>
        <authorList>
            <person name="Coyne S."/>
            <person name="Seebeck F.P."/>
        </authorList>
    </citation>
    <scope>NUCLEOTIDE SEQUENCE [LARGE SCALE GENOMIC DNA]</scope>
    <source>
        <strain evidence="1 2">DSM 40356</strain>
    </source>
</reference>
<name>A0A1R1SPZ0_9ACTN</name>
<keyword evidence="2" id="KW-1185">Reference proteome</keyword>
<sequence length="74" mass="7682">MRALSLAECRAHAAQITALTLVTAAALTVAVCGSQDGTGLRTEGKAEHGQGWQTVVVDPIRPALVSAEVRQGDR</sequence>
<dbReference type="RefSeq" id="WP_065964534.1">
    <property type="nucleotide sequence ID" value="NZ_ASQP01000099.1"/>
</dbReference>
<organism evidence="1 2">
    <name type="scientific">Streptomyces sparsogenes DSM 40356</name>
    <dbReference type="NCBI Taxonomy" id="1331668"/>
    <lineage>
        <taxon>Bacteria</taxon>
        <taxon>Bacillati</taxon>
        <taxon>Actinomycetota</taxon>
        <taxon>Actinomycetes</taxon>
        <taxon>Kitasatosporales</taxon>
        <taxon>Streptomycetaceae</taxon>
        <taxon>Streptomyces</taxon>
    </lineage>
</organism>